<name>A0AAE0XJL4_9PEZI</name>
<dbReference type="PANTHER" id="PTHR40636:SF1">
    <property type="entry name" value="CSBD-LIKE DOMAIN-CONTAINING PROTEIN"/>
    <property type="match status" value="1"/>
</dbReference>
<sequence>MPASFTACNQQQASSLSSNNGNTAKMNDKKNESGITGAGKTVTSTLGNTVGGLTNTVGGVLGAASRGIGETVTGATGGVGKPLGDGIANIGTGVEGGIGSVSQGVKDAGEWKTNPK</sequence>
<accession>A0AAE0XJL4</accession>
<organism evidence="2 3">
    <name type="scientific">Podospora appendiculata</name>
    <dbReference type="NCBI Taxonomy" id="314037"/>
    <lineage>
        <taxon>Eukaryota</taxon>
        <taxon>Fungi</taxon>
        <taxon>Dikarya</taxon>
        <taxon>Ascomycota</taxon>
        <taxon>Pezizomycotina</taxon>
        <taxon>Sordariomycetes</taxon>
        <taxon>Sordariomycetidae</taxon>
        <taxon>Sordariales</taxon>
        <taxon>Podosporaceae</taxon>
        <taxon>Podospora</taxon>
    </lineage>
</organism>
<feature type="compositionally biased region" description="Low complexity" evidence="1">
    <location>
        <begin position="41"/>
        <end position="51"/>
    </location>
</feature>
<gene>
    <name evidence="2" type="ORF">B0T22DRAFT_477153</name>
</gene>
<proteinExistence type="predicted"/>
<reference evidence="2" key="2">
    <citation type="submission" date="2023-06" db="EMBL/GenBank/DDBJ databases">
        <authorList>
            <consortium name="Lawrence Berkeley National Laboratory"/>
            <person name="Haridas S."/>
            <person name="Hensen N."/>
            <person name="Bonometti L."/>
            <person name="Westerberg I."/>
            <person name="Brannstrom I.O."/>
            <person name="Guillou S."/>
            <person name="Cros-Aarteil S."/>
            <person name="Calhoun S."/>
            <person name="Kuo A."/>
            <person name="Mondo S."/>
            <person name="Pangilinan J."/>
            <person name="Riley R."/>
            <person name="Labutti K."/>
            <person name="Andreopoulos B."/>
            <person name="Lipzen A."/>
            <person name="Chen C."/>
            <person name="Yanf M."/>
            <person name="Daum C."/>
            <person name="Ng V."/>
            <person name="Clum A."/>
            <person name="Steindorff A."/>
            <person name="Ohm R."/>
            <person name="Martin F."/>
            <person name="Silar P."/>
            <person name="Natvig D."/>
            <person name="Lalanne C."/>
            <person name="Gautier V."/>
            <person name="Ament-Velasquez S.L."/>
            <person name="Kruys A."/>
            <person name="Hutchinson M.I."/>
            <person name="Powell A.J."/>
            <person name="Barry K."/>
            <person name="Miller A.N."/>
            <person name="Grigoriev I.V."/>
            <person name="Debuchy R."/>
            <person name="Gladieux P."/>
            <person name="Thoren M.H."/>
            <person name="Johannesson H."/>
        </authorList>
    </citation>
    <scope>NUCLEOTIDE SEQUENCE</scope>
    <source>
        <strain evidence="2">CBS 314.62</strain>
    </source>
</reference>
<reference evidence="2" key="1">
    <citation type="journal article" date="2023" name="Mol. Phylogenet. Evol.">
        <title>Genome-scale phylogeny and comparative genomics of the fungal order Sordariales.</title>
        <authorList>
            <person name="Hensen N."/>
            <person name="Bonometti L."/>
            <person name="Westerberg I."/>
            <person name="Brannstrom I.O."/>
            <person name="Guillou S."/>
            <person name="Cros-Aarteil S."/>
            <person name="Calhoun S."/>
            <person name="Haridas S."/>
            <person name="Kuo A."/>
            <person name="Mondo S."/>
            <person name="Pangilinan J."/>
            <person name="Riley R."/>
            <person name="LaButti K."/>
            <person name="Andreopoulos B."/>
            <person name="Lipzen A."/>
            <person name="Chen C."/>
            <person name="Yan M."/>
            <person name="Daum C."/>
            <person name="Ng V."/>
            <person name="Clum A."/>
            <person name="Steindorff A."/>
            <person name="Ohm R.A."/>
            <person name="Martin F."/>
            <person name="Silar P."/>
            <person name="Natvig D.O."/>
            <person name="Lalanne C."/>
            <person name="Gautier V."/>
            <person name="Ament-Velasquez S.L."/>
            <person name="Kruys A."/>
            <person name="Hutchinson M.I."/>
            <person name="Powell A.J."/>
            <person name="Barry K."/>
            <person name="Miller A.N."/>
            <person name="Grigoriev I.V."/>
            <person name="Debuchy R."/>
            <person name="Gladieux P."/>
            <person name="Hiltunen Thoren M."/>
            <person name="Johannesson H."/>
        </authorList>
    </citation>
    <scope>NUCLEOTIDE SEQUENCE</scope>
    <source>
        <strain evidence="2">CBS 314.62</strain>
    </source>
</reference>
<feature type="compositionally biased region" description="Low complexity" evidence="1">
    <location>
        <begin position="9"/>
        <end position="22"/>
    </location>
</feature>
<dbReference type="PANTHER" id="PTHR40636">
    <property type="entry name" value="CSBD-LIKE DOMAIN-CONTAINING PROTEIN"/>
    <property type="match status" value="1"/>
</dbReference>
<dbReference type="EMBL" id="JAULSO010000001">
    <property type="protein sequence ID" value="KAK3694401.1"/>
    <property type="molecule type" value="Genomic_DNA"/>
</dbReference>
<dbReference type="AlphaFoldDB" id="A0AAE0XJL4"/>
<keyword evidence="3" id="KW-1185">Reference proteome</keyword>
<evidence type="ECO:0000256" key="1">
    <source>
        <dbReference type="SAM" id="MobiDB-lite"/>
    </source>
</evidence>
<comment type="caution">
    <text evidence="2">The sequence shown here is derived from an EMBL/GenBank/DDBJ whole genome shotgun (WGS) entry which is preliminary data.</text>
</comment>
<feature type="region of interest" description="Disordered" evidence="1">
    <location>
        <begin position="1"/>
        <end position="51"/>
    </location>
</feature>
<evidence type="ECO:0000313" key="3">
    <source>
        <dbReference type="Proteomes" id="UP001270362"/>
    </source>
</evidence>
<evidence type="ECO:0000313" key="2">
    <source>
        <dbReference type="EMBL" id="KAK3694401.1"/>
    </source>
</evidence>
<dbReference type="Proteomes" id="UP001270362">
    <property type="component" value="Unassembled WGS sequence"/>
</dbReference>
<feature type="region of interest" description="Disordered" evidence="1">
    <location>
        <begin position="92"/>
        <end position="116"/>
    </location>
</feature>
<protein>
    <submittedName>
        <fullName evidence="2">Uncharacterized protein</fullName>
    </submittedName>
</protein>